<dbReference type="AlphaFoldDB" id="A0A4R8CMB1"/>
<dbReference type="EMBL" id="SODP01000001">
    <property type="protein sequence ID" value="TDW77185.1"/>
    <property type="molecule type" value="Genomic_DNA"/>
</dbReference>
<reference evidence="2 3" key="1">
    <citation type="submission" date="2019-03" db="EMBL/GenBank/DDBJ databases">
        <title>Genomic Encyclopedia of Type Strains, Phase III (KMG-III): the genomes of soil and plant-associated and newly described type strains.</title>
        <authorList>
            <person name="Whitman W."/>
        </authorList>
    </citation>
    <scope>NUCLEOTIDE SEQUENCE [LARGE SCALE GENOMIC DNA]</scope>
    <source>
        <strain evidence="2 3">VKM Ac-2573</strain>
    </source>
</reference>
<feature type="domain" description="VOC" evidence="1">
    <location>
        <begin position="4"/>
        <end position="118"/>
    </location>
</feature>
<accession>A0A4R8CMB1</accession>
<proteinExistence type="predicted"/>
<evidence type="ECO:0000313" key="3">
    <source>
        <dbReference type="Proteomes" id="UP000295146"/>
    </source>
</evidence>
<dbReference type="InterPro" id="IPR004360">
    <property type="entry name" value="Glyas_Fos-R_dOase_dom"/>
</dbReference>
<dbReference type="Gene3D" id="3.10.180.10">
    <property type="entry name" value="2,3-Dihydroxybiphenyl 1,2-Dioxygenase, domain 1"/>
    <property type="match status" value="1"/>
</dbReference>
<name>A0A4R8CMB1_9ACTN</name>
<sequence length="128" mass="13647">METRLEAVVVPVSDADRSRHFYRALGFRLDLDVTTGDGSRVVRLTPPGSTCSILFGSAIVAALPGPSCVVLTVPEVEAARSELVQRGAAPGPVRDLPTGVRAISFRDPDENEWVLVEGMAIELFTPSA</sequence>
<protein>
    <submittedName>
        <fullName evidence="2">Glyoxalase/bleomycin resistance protein/dioxygenase superfamily protein</fullName>
    </submittedName>
</protein>
<dbReference type="Pfam" id="PF00903">
    <property type="entry name" value="Glyoxalase"/>
    <property type="match status" value="1"/>
</dbReference>
<keyword evidence="3" id="KW-1185">Reference proteome</keyword>
<dbReference type="InterPro" id="IPR037523">
    <property type="entry name" value="VOC_core"/>
</dbReference>
<dbReference type="PROSITE" id="PS51819">
    <property type="entry name" value="VOC"/>
    <property type="match status" value="1"/>
</dbReference>
<dbReference type="OrthoDB" id="4265398at2"/>
<gene>
    <name evidence="2" type="ORF">EV653_2350</name>
</gene>
<dbReference type="SUPFAM" id="SSF54593">
    <property type="entry name" value="Glyoxalase/Bleomycin resistance protein/Dihydroxybiphenyl dioxygenase"/>
    <property type="match status" value="1"/>
</dbReference>
<comment type="caution">
    <text evidence="2">The sequence shown here is derived from an EMBL/GenBank/DDBJ whole genome shotgun (WGS) entry which is preliminary data.</text>
</comment>
<evidence type="ECO:0000313" key="2">
    <source>
        <dbReference type="EMBL" id="TDW77185.1"/>
    </source>
</evidence>
<evidence type="ECO:0000259" key="1">
    <source>
        <dbReference type="PROSITE" id="PS51819"/>
    </source>
</evidence>
<dbReference type="Proteomes" id="UP000295146">
    <property type="component" value="Unassembled WGS sequence"/>
</dbReference>
<dbReference type="RefSeq" id="WP_134101374.1">
    <property type="nucleotide sequence ID" value="NZ_SODP01000001.1"/>
</dbReference>
<organism evidence="2 3">
    <name type="scientific">Kribbella pratensis</name>
    <dbReference type="NCBI Taxonomy" id="2512112"/>
    <lineage>
        <taxon>Bacteria</taxon>
        <taxon>Bacillati</taxon>
        <taxon>Actinomycetota</taxon>
        <taxon>Actinomycetes</taxon>
        <taxon>Propionibacteriales</taxon>
        <taxon>Kribbellaceae</taxon>
        <taxon>Kribbella</taxon>
    </lineage>
</organism>
<dbReference type="InterPro" id="IPR029068">
    <property type="entry name" value="Glyas_Bleomycin-R_OHBP_Dase"/>
</dbReference>